<dbReference type="Proteomes" id="UP000547444">
    <property type="component" value="Unassembled WGS sequence"/>
</dbReference>
<accession>A0A7X5U4H2</accession>
<gene>
    <name evidence="2" type="ORF">FHU31_005280</name>
</gene>
<feature type="region of interest" description="Disordered" evidence="1">
    <location>
        <begin position="38"/>
        <end position="64"/>
    </location>
</feature>
<dbReference type="InterPro" id="IPR027417">
    <property type="entry name" value="P-loop_NTPase"/>
</dbReference>
<sequence length="1142" mass="127770">MTISAQTRKLLWSRAHDICSFTSCWQALTADQVDEATGEKSSVVNGEEAHIRSPRPGGPRHDSTYSGDVDGYDNLLLLCPTHHSLIDKRNGDGFDVKTLIEIKNTHEKRQDHRDRITKTIRGYVGKQYDVDDRVLFEQVELHGPSVDVMFVDVPFACRPDTKIAEIMERIAAAQPGDQEATQSEDSQIVTGAAQAILHPEWTGNALLVGGPGQGKSTLLQYVCQFHRARMLDDAAYSGAQQKLSPATSVVRVAIRLDLRRYAEWATQKASASRKGKENERQWRSIEQYIVSDIKKGSGGHAFTLEDLAALTSTEPVLIALDGLDEVANIEQRSRVSEEIVSTNARLKADARDLVVLVATRPGLTTSSLWSSREFPRFDLRRLSQGLRVQYLRQWSTAAGLNDEAADRLQTTFMDNHHVPHIRELASYPMQLAILLHLLYRRQLLPQQRTELYAEYLKTFLDREQSEDKEPLLSEQRDVIVSVHAYLGWYLQTRAEEGGAGAISRVELKALVRDHLEGQEYGQDLADRLFSAIATRVLCLVERDTGKFQFEVQSLREYFAALFIFENAPPKGIGNSRDDCLDALLERPYWSNVCRFFVGMFSKVEVRGIRHNLRNRGAKGDLALHPMLRSMAALFLDDRTYAGQADEPIQEVVDFVLHDQGVFLADDGLLDINNSSLHLSERAGRAQAVRHLKSRLSTESSADTRTALSRVLQRHARSEDKIAAWWWEHGDRTQQWLETASDLGAFAQLHDHQSEALAKLLDRVDSPRTWLTALLIRGSYDGRHPAVLTSCRNDLNEGAGDALATASPSTPVGRLVECAALAQSRARPNGQAKRTRMRERDQDSSELLADVTELCNYLRSQYVWDATSNDWFSRLARIEHVWGDGWVLRQAVASVPSNIELGELAIRADGSNPTVQGVASREGEARAHRGEIDWWRDSLTTCGTDLERRHWMFSILTVARMQVIVELSDSLVELSSQLSPREFRSLRGSLAGFMGSPTARELVLNEPLRLRSVNVSPRLLWLIRPVATEATKHWIDRRIVVGFQTLLEPGMGDMRELVRTVGAQTSIKADLLRHGRSALPLGGWASDIKVGAVSFSLARAILQSPGEWPGDLVQRGAEKLGSRVASQTPTLAATALTHSWFTQ</sequence>
<proteinExistence type="predicted"/>
<dbReference type="SUPFAM" id="SSF52540">
    <property type="entry name" value="P-loop containing nucleoside triphosphate hydrolases"/>
    <property type="match status" value="1"/>
</dbReference>
<evidence type="ECO:0000313" key="3">
    <source>
        <dbReference type="Proteomes" id="UP000547444"/>
    </source>
</evidence>
<dbReference type="AlphaFoldDB" id="A0A7X5U4H2"/>
<dbReference type="CDD" id="cd00085">
    <property type="entry name" value="HNHc"/>
    <property type="match status" value="1"/>
</dbReference>
<organism evidence="2 3">
    <name type="scientific">Mycolicibacterium fluoranthenivorans</name>
    <dbReference type="NCBI Taxonomy" id="258505"/>
    <lineage>
        <taxon>Bacteria</taxon>
        <taxon>Bacillati</taxon>
        <taxon>Actinomycetota</taxon>
        <taxon>Actinomycetes</taxon>
        <taxon>Mycobacteriales</taxon>
        <taxon>Mycobacteriaceae</taxon>
        <taxon>Mycolicibacterium</taxon>
    </lineage>
</organism>
<evidence type="ECO:0008006" key="4">
    <source>
        <dbReference type="Google" id="ProtNLM"/>
    </source>
</evidence>
<evidence type="ECO:0000313" key="2">
    <source>
        <dbReference type="EMBL" id="NIH98274.1"/>
    </source>
</evidence>
<evidence type="ECO:0000256" key="1">
    <source>
        <dbReference type="SAM" id="MobiDB-lite"/>
    </source>
</evidence>
<dbReference type="RefSeq" id="WP_167163537.1">
    <property type="nucleotide sequence ID" value="NZ_JAANOW010000003.1"/>
</dbReference>
<dbReference type="EMBL" id="JAANOW010000003">
    <property type="protein sequence ID" value="NIH98274.1"/>
    <property type="molecule type" value="Genomic_DNA"/>
</dbReference>
<keyword evidence="3" id="KW-1185">Reference proteome</keyword>
<dbReference type="Gene3D" id="3.40.50.300">
    <property type="entry name" value="P-loop containing nucleotide triphosphate hydrolases"/>
    <property type="match status" value="1"/>
</dbReference>
<comment type="caution">
    <text evidence="2">The sequence shown here is derived from an EMBL/GenBank/DDBJ whole genome shotgun (WGS) entry which is preliminary data.</text>
</comment>
<protein>
    <recommendedName>
        <fullName evidence="4">HNH endonuclease</fullName>
    </recommendedName>
</protein>
<reference evidence="2 3" key="1">
    <citation type="submission" date="2020-03" db="EMBL/GenBank/DDBJ databases">
        <title>Sequencing the genomes of 1000 actinobacteria strains.</title>
        <authorList>
            <person name="Klenk H.-P."/>
        </authorList>
    </citation>
    <scope>NUCLEOTIDE SEQUENCE [LARGE SCALE GENOMIC DNA]</scope>
    <source>
        <strain evidence="2 3">DSM 44556</strain>
    </source>
</reference>
<name>A0A7X5U4H2_9MYCO</name>
<dbReference type="InterPro" id="IPR003615">
    <property type="entry name" value="HNH_nuc"/>
</dbReference>